<sequence length="1009" mass="113060">MWRSTCVLVLSVHLARAVFYHEPSLIELAPDDGKEHSDFGFSLGYQNGKRPNLVIGAPRYDETGRVYQRSIEDILHGQKSCQHIDINFDDLNVTYSRNLSAHQHFYLGASIAATDNFFLTCAPLRTWIFGKSRLGAFGACFNYTSEEKAQKLNSYGLEYTLHQKKKSFKYIYGGSGWSTLVDKKNDKILISKSFGDVEVHLTNISKTDDHFLSLIQTFNQKKISSQFAIFAQAMTVGNYFDAKNSETTYLAVSVKHMNAKGSIMFFNAKYEKTAWNLDDESVGTMFGVALCSADVTHDGADELVVGAPAQVTDTRSYDKGAVHIYTKTETPGQLQMYRKLTILGEKDGARFGTTLSTNDVDGDSYPEILVSAPYENSGRGALYVLCGYELHQTVRKGTRKMFVSDLQRRQWIVAESYRSFGYSVQPVTDFNDNGSDELGIGSPGSSKVILYKGIRAITARVTSRLVENMSESDSRYVFSSCVAVKLPPKPSKITTRLLVKNIINGNNAEFDKNDATYNIDLSTGGVIIASNETEYCKNLTIKSTSFFRVTTNVSLVDDFKVAKDFQSTWVTLSAQSDLGKQVQFTCRCNDTSCTPDYIVTVQRSESNASTYVVGSSTLENVTISVHNRGTMGCNSCLMVRVSGTRVDLIQCHEEKGVYECAMPDPFRGNKTHIIDLVLRMDRLSNIDKGFTIDVEVRKNCDNPGVMQEPVTVDYVFNTDAVLLNGSQINNLKSSVGLTDENKNHSLAGLAAITSMNANITDTQLKDETKENISDDQIYTITNTETVTWKNVWANITALKKPYSQSFNISIQQKVLVCIESNDTEKFYWHCPITLKPNSTTKITVTTTIIKKEIADNTQDWPITVVTQLSLELLPDVIIHKELKSVMMIFKELSFSQNKTLMISIGLILALILLLILGFILYKLDFFKRKNKEELKALKTEFRRRSTRLNKCAECQVYRRNTTASSDDGNPNLNPERVSHFDLDNLVIEEETFFNTHPEPNTVQNVTPAD</sequence>
<accession>A0ACC0KED6</accession>
<proteinExistence type="predicted"/>
<comment type="caution">
    <text evidence="1">The sequence shown here is derived from an EMBL/GenBank/DDBJ whole genome shotgun (WGS) entry which is preliminary data.</text>
</comment>
<gene>
    <name evidence="1" type="ORF">MSG28_003212</name>
</gene>
<name>A0ACC0KED6_CHOFU</name>
<evidence type="ECO:0000313" key="1">
    <source>
        <dbReference type="EMBL" id="KAI8434680.1"/>
    </source>
</evidence>
<dbReference type="Proteomes" id="UP001064048">
    <property type="component" value="Chromosome 5"/>
</dbReference>
<dbReference type="EMBL" id="CM046105">
    <property type="protein sequence ID" value="KAI8434680.1"/>
    <property type="molecule type" value="Genomic_DNA"/>
</dbReference>
<keyword evidence="2" id="KW-1185">Reference proteome</keyword>
<protein>
    <submittedName>
        <fullName evidence="1">Uncharacterized protein</fullName>
    </submittedName>
</protein>
<reference evidence="1 2" key="1">
    <citation type="journal article" date="2022" name="Genome Biol. Evol.">
        <title>The Spruce Budworm Genome: Reconstructing the Evolutionary History of Antifreeze Proteins.</title>
        <authorList>
            <person name="Beliveau C."/>
            <person name="Gagne P."/>
            <person name="Picq S."/>
            <person name="Vernygora O."/>
            <person name="Keeling C.I."/>
            <person name="Pinkney K."/>
            <person name="Doucet D."/>
            <person name="Wen F."/>
            <person name="Johnston J.S."/>
            <person name="Maaroufi H."/>
            <person name="Boyle B."/>
            <person name="Laroche J."/>
            <person name="Dewar K."/>
            <person name="Juretic N."/>
            <person name="Blackburn G."/>
            <person name="Nisole A."/>
            <person name="Brunet B."/>
            <person name="Brandao M."/>
            <person name="Lumley L."/>
            <person name="Duan J."/>
            <person name="Quan G."/>
            <person name="Lucarotti C.J."/>
            <person name="Roe A.D."/>
            <person name="Sperling F.A.H."/>
            <person name="Levesque R.C."/>
            <person name="Cusson M."/>
        </authorList>
    </citation>
    <scope>NUCLEOTIDE SEQUENCE [LARGE SCALE GENOMIC DNA]</scope>
    <source>
        <strain evidence="1">Glfc:IPQL:Cfum</strain>
    </source>
</reference>
<organism evidence="1 2">
    <name type="scientific">Choristoneura fumiferana</name>
    <name type="common">Spruce budworm moth</name>
    <name type="synonym">Archips fumiferana</name>
    <dbReference type="NCBI Taxonomy" id="7141"/>
    <lineage>
        <taxon>Eukaryota</taxon>
        <taxon>Metazoa</taxon>
        <taxon>Ecdysozoa</taxon>
        <taxon>Arthropoda</taxon>
        <taxon>Hexapoda</taxon>
        <taxon>Insecta</taxon>
        <taxon>Pterygota</taxon>
        <taxon>Neoptera</taxon>
        <taxon>Endopterygota</taxon>
        <taxon>Lepidoptera</taxon>
        <taxon>Glossata</taxon>
        <taxon>Ditrysia</taxon>
        <taxon>Tortricoidea</taxon>
        <taxon>Tortricidae</taxon>
        <taxon>Tortricinae</taxon>
        <taxon>Choristoneura</taxon>
    </lineage>
</organism>
<evidence type="ECO:0000313" key="2">
    <source>
        <dbReference type="Proteomes" id="UP001064048"/>
    </source>
</evidence>